<protein>
    <recommendedName>
        <fullName evidence="1">Reverse transcriptase zinc-binding domain-containing protein</fullName>
    </recommendedName>
</protein>
<evidence type="ECO:0000259" key="1">
    <source>
        <dbReference type="Pfam" id="PF13966"/>
    </source>
</evidence>
<sequence length="73" mass="8468">WLATKNRCWTADRLARRGLPHPDACPFCDQHEETLDHIELTCVFARTIWRTLCTTIGKPSWTPEGHDTLMGWC</sequence>
<organism evidence="2 3">
    <name type="scientific">Aegilops tauschii subsp. strangulata</name>
    <name type="common">Goatgrass</name>
    <dbReference type="NCBI Taxonomy" id="200361"/>
    <lineage>
        <taxon>Eukaryota</taxon>
        <taxon>Viridiplantae</taxon>
        <taxon>Streptophyta</taxon>
        <taxon>Embryophyta</taxon>
        <taxon>Tracheophyta</taxon>
        <taxon>Spermatophyta</taxon>
        <taxon>Magnoliopsida</taxon>
        <taxon>Liliopsida</taxon>
        <taxon>Poales</taxon>
        <taxon>Poaceae</taxon>
        <taxon>BOP clade</taxon>
        <taxon>Pooideae</taxon>
        <taxon>Triticodae</taxon>
        <taxon>Triticeae</taxon>
        <taxon>Triticinae</taxon>
        <taxon>Aegilops</taxon>
    </lineage>
</organism>
<dbReference type="Proteomes" id="UP000015105">
    <property type="component" value="Chromosome 6D"/>
</dbReference>
<dbReference type="InterPro" id="IPR026960">
    <property type="entry name" value="RVT-Znf"/>
</dbReference>
<reference evidence="2" key="5">
    <citation type="journal article" date="2021" name="G3 (Bethesda)">
        <title>Aegilops tauschii genome assembly Aet v5.0 features greater sequence contiguity and improved annotation.</title>
        <authorList>
            <person name="Wang L."/>
            <person name="Zhu T."/>
            <person name="Rodriguez J.C."/>
            <person name="Deal K.R."/>
            <person name="Dubcovsky J."/>
            <person name="McGuire P.E."/>
            <person name="Lux T."/>
            <person name="Spannagl M."/>
            <person name="Mayer K.F.X."/>
            <person name="Baldrich P."/>
            <person name="Meyers B.C."/>
            <person name="Huo N."/>
            <person name="Gu Y.Q."/>
            <person name="Zhou H."/>
            <person name="Devos K.M."/>
            <person name="Bennetzen J.L."/>
            <person name="Unver T."/>
            <person name="Budak H."/>
            <person name="Gulick P.J."/>
            <person name="Galiba G."/>
            <person name="Kalapos B."/>
            <person name="Nelson D.R."/>
            <person name="Li P."/>
            <person name="You F.M."/>
            <person name="Luo M.C."/>
            <person name="Dvorak J."/>
        </authorList>
    </citation>
    <scope>NUCLEOTIDE SEQUENCE [LARGE SCALE GENOMIC DNA]</scope>
    <source>
        <strain evidence="2">cv. AL8/78</strain>
    </source>
</reference>
<reference evidence="3" key="1">
    <citation type="journal article" date="2014" name="Science">
        <title>Ancient hybridizations among the ancestral genomes of bread wheat.</title>
        <authorList>
            <consortium name="International Wheat Genome Sequencing Consortium,"/>
            <person name="Marcussen T."/>
            <person name="Sandve S.R."/>
            <person name="Heier L."/>
            <person name="Spannagl M."/>
            <person name="Pfeifer M."/>
            <person name="Jakobsen K.S."/>
            <person name="Wulff B.B."/>
            <person name="Steuernagel B."/>
            <person name="Mayer K.F."/>
            <person name="Olsen O.A."/>
        </authorList>
    </citation>
    <scope>NUCLEOTIDE SEQUENCE [LARGE SCALE GENOMIC DNA]</scope>
    <source>
        <strain evidence="3">cv. AL8/78</strain>
    </source>
</reference>
<reference evidence="2" key="4">
    <citation type="submission" date="2019-03" db="UniProtKB">
        <authorList>
            <consortium name="EnsemblPlants"/>
        </authorList>
    </citation>
    <scope>IDENTIFICATION</scope>
</reference>
<name>A0A453P2N4_AEGTS</name>
<proteinExistence type="predicted"/>
<dbReference type="Pfam" id="PF13966">
    <property type="entry name" value="zf-RVT"/>
    <property type="match status" value="1"/>
</dbReference>
<dbReference type="Gramene" id="AET6Gv20582900.1">
    <property type="protein sequence ID" value="AET6Gv20582900.1"/>
    <property type="gene ID" value="AET6Gv20582900"/>
</dbReference>
<keyword evidence="3" id="KW-1185">Reference proteome</keyword>
<feature type="domain" description="Reverse transcriptase zinc-binding" evidence="1">
    <location>
        <begin position="1"/>
        <end position="49"/>
    </location>
</feature>
<dbReference type="AlphaFoldDB" id="A0A453P2N4"/>
<dbReference type="EnsemblPlants" id="AET6Gv20582900.1">
    <property type="protein sequence ID" value="AET6Gv20582900.1"/>
    <property type="gene ID" value="AET6Gv20582900"/>
</dbReference>
<accession>A0A453P2N4</accession>
<reference evidence="3" key="2">
    <citation type="journal article" date="2017" name="Nat. Plants">
        <title>The Aegilops tauschii genome reveals multiple impacts of transposons.</title>
        <authorList>
            <person name="Zhao G."/>
            <person name="Zou C."/>
            <person name="Li K."/>
            <person name="Wang K."/>
            <person name="Li T."/>
            <person name="Gao L."/>
            <person name="Zhang X."/>
            <person name="Wang H."/>
            <person name="Yang Z."/>
            <person name="Liu X."/>
            <person name="Jiang W."/>
            <person name="Mao L."/>
            <person name="Kong X."/>
            <person name="Jiao Y."/>
            <person name="Jia J."/>
        </authorList>
    </citation>
    <scope>NUCLEOTIDE SEQUENCE [LARGE SCALE GENOMIC DNA]</scope>
    <source>
        <strain evidence="3">cv. AL8/78</strain>
    </source>
</reference>
<reference evidence="2" key="3">
    <citation type="journal article" date="2017" name="Nature">
        <title>Genome sequence of the progenitor of the wheat D genome Aegilops tauschii.</title>
        <authorList>
            <person name="Luo M.C."/>
            <person name="Gu Y.Q."/>
            <person name="Puiu D."/>
            <person name="Wang H."/>
            <person name="Twardziok S.O."/>
            <person name="Deal K.R."/>
            <person name="Huo N."/>
            <person name="Zhu T."/>
            <person name="Wang L."/>
            <person name="Wang Y."/>
            <person name="McGuire P.E."/>
            <person name="Liu S."/>
            <person name="Long H."/>
            <person name="Ramasamy R.K."/>
            <person name="Rodriguez J.C."/>
            <person name="Van S.L."/>
            <person name="Yuan L."/>
            <person name="Wang Z."/>
            <person name="Xia Z."/>
            <person name="Xiao L."/>
            <person name="Anderson O.D."/>
            <person name="Ouyang S."/>
            <person name="Liang Y."/>
            <person name="Zimin A.V."/>
            <person name="Pertea G."/>
            <person name="Qi P."/>
            <person name="Bennetzen J.L."/>
            <person name="Dai X."/>
            <person name="Dawson M.W."/>
            <person name="Muller H.G."/>
            <person name="Kugler K."/>
            <person name="Rivarola-Duarte L."/>
            <person name="Spannagl M."/>
            <person name="Mayer K.F.X."/>
            <person name="Lu F.H."/>
            <person name="Bevan M.W."/>
            <person name="Leroy P."/>
            <person name="Li P."/>
            <person name="You F.M."/>
            <person name="Sun Q."/>
            <person name="Liu Z."/>
            <person name="Lyons E."/>
            <person name="Wicker T."/>
            <person name="Salzberg S.L."/>
            <person name="Devos K.M."/>
            <person name="Dvorak J."/>
        </authorList>
    </citation>
    <scope>NUCLEOTIDE SEQUENCE [LARGE SCALE GENOMIC DNA]</scope>
    <source>
        <strain evidence="2">cv. AL8/78</strain>
    </source>
</reference>
<evidence type="ECO:0000313" key="3">
    <source>
        <dbReference type="Proteomes" id="UP000015105"/>
    </source>
</evidence>
<dbReference type="STRING" id="200361.A0A453P2N4"/>
<evidence type="ECO:0000313" key="2">
    <source>
        <dbReference type="EnsemblPlants" id="AET6Gv20582900.1"/>
    </source>
</evidence>